<dbReference type="PATRIC" id="fig|632773.3.peg.1762"/>
<dbReference type="InterPro" id="IPR011990">
    <property type="entry name" value="TPR-like_helical_dom_sf"/>
</dbReference>
<sequence>MNLKAKLKQMKSHLEEVEHVIDTESHRRDDDKQDEIQESFKQLGFHPFYFEGETAYRKKIVYPFSDGERDLFQQLHLMTEYWGESMGSHPLSTSGRSPEELLFFDTETTGLSHGAGNRIFLIGYARVRREGMEVTQHLLKDPGHETAFLTGFLDELNRSDYIVSYNGKSFDWPQVKSRHALLQAMLPSLPETGHIDLLHAARRLWKDELPSCRLAVVEEEKLGITRVDDVPGRMAPILYQEYLFDQHPHALKGIIEHNDQDVRTLVRLYLEITERYLGGHRPMTWKEHLGAAKWAEQVSQYELAELHYTKTIQSEDVSAEVYYHHGQLMKKLKRYDEAKHCLLKATHAKSEVSLKASLELAKLFEHQLKEPCKALQLILGYEEVDQEHLFRKHEIQKRIGRLEKKCRGFH</sequence>
<keyword evidence="2" id="KW-0378">Hydrolase</keyword>
<dbReference type="AlphaFoldDB" id="A0A1D7QVP8"/>
<keyword evidence="2" id="KW-0540">Nuclease</keyword>
<dbReference type="Pfam" id="PF13482">
    <property type="entry name" value="RNase_H_2"/>
    <property type="match status" value="1"/>
</dbReference>
<evidence type="ECO:0000259" key="1">
    <source>
        <dbReference type="Pfam" id="PF13482"/>
    </source>
</evidence>
<protein>
    <submittedName>
        <fullName evidence="2">Putative exonuclease</fullName>
    </submittedName>
</protein>
<keyword evidence="2" id="KW-0269">Exonuclease</keyword>
<evidence type="ECO:0000313" key="3">
    <source>
        <dbReference type="Proteomes" id="UP000094463"/>
    </source>
</evidence>
<dbReference type="KEGG" id="bbev:BBEV_1677"/>
<dbReference type="PANTHER" id="PTHR38462:SF1">
    <property type="entry name" value="YPRB RIBONUCLEASE H-LIKE DOMAIN-CONTAINING PROTEIN"/>
    <property type="match status" value="1"/>
</dbReference>
<dbReference type="Gene3D" id="3.30.420.10">
    <property type="entry name" value="Ribonuclease H-like superfamily/Ribonuclease H"/>
    <property type="match status" value="1"/>
</dbReference>
<dbReference type="InterPro" id="IPR036397">
    <property type="entry name" value="RNaseH_sf"/>
</dbReference>
<dbReference type="PANTHER" id="PTHR38462">
    <property type="entry name" value="EXONUCLEASE-LIKE PROTEIN"/>
    <property type="match status" value="1"/>
</dbReference>
<dbReference type="EMBL" id="CP012502">
    <property type="protein sequence ID" value="AOM83038.1"/>
    <property type="molecule type" value="Genomic_DNA"/>
</dbReference>
<name>A0A1D7QVP8_9BACI</name>
<organism evidence="2 3">
    <name type="scientific">Salisediminibacterium beveridgei</name>
    <dbReference type="NCBI Taxonomy" id="632773"/>
    <lineage>
        <taxon>Bacteria</taxon>
        <taxon>Bacillati</taxon>
        <taxon>Bacillota</taxon>
        <taxon>Bacilli</taxon>
        <taxon>Bacillales</taxon>
        <taxon>Bacillaceae</taxon>
        <taxon>Salisediminibacterium</taxon>
    </lineage>
</organism>
<dbReference type="InterPro" id="IPR012337">
    <property type="entry name" value="RNaseH-like_sf"/>
</dbReference>
<dbReference type="Proteomes" id="UP000094463">
    <property type="component" value="Chromosome"/>
</dbReference>
<dbReference type="SUPFAM" id="SSF53098">
    <property type="entry name" value="Ribonuclease H-like"/>
    <property type="match status" value="1"/>
</dbReference>
<feature type="domain" description="YprB ribonuclease H-like" evidence="1">
    <location>
        <begin position="102"/>
        <end position="269"/>
    </location>
</feature>
<dbReference type="GO" id="GO:0003676">
    <property type="term" value="F:nucleic acid binding"/>
    <property type="evidence" value="ECO:0007669"/>
    <property type="project" value="InterPro"/>
</dbReference>
<dbReference type="Gene3D" id="1.25.40.10">
    <property type="entry name" value="Tetratricopeptide repeat domain"/>
    <property type="match status" value="1"/>
</dbReference>
<accession>A0A1D7QVP8</accession>
<dbReference type="SUPFAM" id="SSF48452">
    <property type="entry name" value="TPR-like"/>
    <property type="match status" value="1"/>
</dbReference>
<keyword evidence="3" id="KW-1185">Reference proteome</keyword>
<evidence type="ECO:0000313" key="2">
    <source>
        <dbReference type="EMBL" id="AOM83038.1"/>
    </source>
</evidence>
<dbReference type="InterPro" id="IPR038720">
    <property type="entry name" value="YprB_RNase_H-like_dom"/>
</dbReference>
<dbReference type="STRING" id="632773.BBEV_1677"/>
<reference evidence="2 3" key="1">
    <citation type="submission" date="2015-08" db="EMBL/GenBank/DDBJ databases">
        <title>The complete genome sequence of Bacillus beveridgei MLTeJB.</title>
        <authorList>
            <person name="Hanson T.E."/>
            <person name="Mesa C."/>
            <person name="Basesman S.M."/>
            <person name="Oremland R.S."/>
        </authorList>
    </citation>
    <scope>NUCLEOTIDE SEQUENCE [LARGE SCALE GENOMIC DNA]</scope>
    <source>
        <strain evidence="2 3">MLTeJB</strain>
    </source>
</reference>
<gene>
    <name evidence="2" type="ORF">BBEV_1677</name>
</gene>
<dbReference type="GO" id="GO:0004527">
    <property type="term" value="F:exonuclease activity"/>
    <property type="evidence" value="ECO:0007669"/>
    <property type="project" value="UniProtKB-KW"/>
</dbReference>
<proteinExistence type="predicted"/>